<protein>
    <recommendedName>
        <fullName evidence="2">Helitron helicase-like domain-containing protein</fullName>
    </recommendedName>
</protein>
<name>A0A1B6KIB8_9HEMI</name>
<sequence>VQGSVYHLIGSLLPPSDQFLQLYFICDDCKETDYRCNKVPGMKPELGNLLQNMLLHKCNIYVMDFKCVVENMSVENKQFHVVIRAEKKPGNAHRSRYNEPIAGEVGAVIFGQEFSKRDIVLKGRDSRFHRICETNRIYDAMQYPLLFCYSEDVYSITISQTDPNTKCPLQKTVSTASFYSFMLTIHCNEINYLLYFRGLLNQLLVDMY</sequence>
<evidence type="ECO:0008006" key="2">
    <source>
        <dbReference type="Google" id="ProtNLM"/>
    </source>
</evidence>
<dbReference type="PANTHER" id="PTHR45786:SF74">
    <property type="entry name" value="ATP-DEPENDENT DNA HELICASE"/>
    <property type="match status" value="1"/>
</dbReference>
<organism evidence="1">
    <name type="scientific">Graphocephala atropunctata</name>
    <dbReference type="NCBI Taxonomy" id="36148"/>
    <lineage>
        <taxon>Eukaryota</taxon>
        <taxon>Metazoa</taxon>
        <taxon>Ecdysozoa</taxon>
        <taxon>Arthropoda</taxon>
        <taxon>Hexapoda</taxon>
        <taxon>Insecta</taxon>
        <taxon>Pterygota</taxon>
        <taxon>Neoptera</taxon>
        <taxon>Paraneoptera</taxon>
        <taxon>Hemiptera</taxon>
        <taxon>Auchenorrhyncha</taxon>
        <taxon>Membracoidea</taxon>
        <taxon>Cicadellidae</taxon>
        <taxon>Cicadellinae</taxon>
        <taxon>Cicadellini</taxon>
        <taxon>Graphocephala</taxon>
    </lineage>
</organism>
<feature type="non-terminal residue" evidence="1">
    <location>
        <position position="1"/>
    </location>
</feature>
<proteinExistence type="predicted"/>
<accession>A0A1B6KIB8</accession>
<dbReference type="AlphaFoldDB" id="A0A1B6KIB8"/>
<evidence type="ECO:0000313" key="1">
    <source>
        <dbReference type="EMBL" id="JAT11202.1"/>
    </source>
</evidence>
<feature type="non-terminal residue" evidence="1">
    <location>
        <position position="208"/>
    </location>
</feature>
<reference evidence="1" key="1">
    <citation type="submission" date="2015-11" db="EMBL/GenBank/DDBJ databases">
        <title>De novo transcriptome assembly of four potential Pierce s Disease insect vectors from Arizona vineyards.</title>
        <authorList>
            <person name="Tassone E.E."/>
        </authorList>
    </citation>
    <scope>NUCLEOTIDE SEQUENCE</scope>
</reference>
<gene>
    <name evidence="1" type="ORF">g.53794</name>
</gene>
<dbReference type="PANTHER" id="PTHR45786">
    <property type="entry name" value="DNA BINDING PROTEIN-LIKE"/>
    <property type="match status" value="1"/>
</dbReference>
<dbReference type="EMBL" id="GEBQ01028775">
    <property type="protein sequence ID" value="JAT11202.1"/>
    <property type="molecule type" value="Transcribed_RNA"/>
</dbReference>